<dbReference type="NCBIfam" id="NF045515">
    <property type="entry name" value="Glp_gephyrin"/>
    <property type="match status" value="1"/>
</dbReference>
<dbReference type="UniPathway" id="UPA00344"/>
<organism evidence="9 10">
    <name type="scientific">Microbacterium enclense</name>
    <dbReference type="NCBI Taxonomy" id="993073"/>
    <lineage>
        <taxon>Bacteria</taxon>
        <taxon>Bacillati</taxon>
        <taxon>Actinomycetota</taxon>
        <taxon>Actinomycetes</taxon>
        <taxon>Micrococcales</taxon>
        <taxon>Microbacteriaceae</taxon>
        <taxon>Microbacterium</taxon>
    </lineage>
</organism>
<dbReference type="SMART" id="SM00852">
    <property type="entry name" value="MoCF_biosynth"/>
    <property type="match status" value="1"/>
</dbReference>
<dbReference type="Gene3D" id="2.170.190.11">
    <property type="entry name" value="Molybdopterin biosynthesis moea protein, domain 3"/>
    <property type="match status" value="1"/>
</dbReference>
<dbReference type="Gene3D" id="3.40.980.10">
    <property type="entry name" value="MoaB/Mog-like domain"/>
    <property type="match status" value="1"/>
</dbReference>
<comment type="pathway">
    <text evidence="2 7">Cofactor biosynthesis; molybdopterin biosynthesis.</text>
</comment>
<dbReference type="NCBIfam" id="TIGR00177">
    <property type="entry name" value="molyb_syn"/>
    <property type="match status" value="1"/>
</dbReference>
<evidence type="ECO:0000259" key="8">
    <source>
        <dbReference type="SMART" id="SM00852"/>
    </source>
</evidence>
<keyword evidence="7" id="KW-0460">Magnesium</keyword>
<evidence type="ECO:0000256" key="3">
    <source>
        <dbReference type="ARBA" id="ARBA00010763"/>
    </source>
</evidence>
<dbReference type="Pfam" id="PF00994">
    <property type="entry name" value="MoCF_biosynth"/>
    <property type="match status" value="1"/>
</dbReference>
<dbReference type="SUPFAM" id="SSF53218">
    <property type="entry name" value="Molybdenum cofactor biosynthesis proteins"/>
    <property type="match status" value="1"/>
</dbReference>
<dbReference type="InterPro" id="IPR036425">
    <property type="entry name" value="MoaB/Mog-like_dom_sf"/>
</dbReference>
<evidence type="ECO:0000256" key="2">
    <source>
        <dbReference type="ARBA" id="ARBA00005046"/>
    </source>
</evidence>
<proteinExistence type="inferred from homology"/>
<dbReference type="InterPro" id="IPR036688">
    <property type="entry name" value="MoeA_C_domain_IV_sf"/>
</dbReference>
<name>A0A443JL67_9MICO</name>
<evidence type="ECO:0000256" key="5">
    <source>
        <dbReference type="ARBA" id="ARBA00023150"/>
    </source>
</evidence>
<dbReference type="Pfam" id="PF03454">
    <property type="entry name" value="MoeA_C"/>
    <property type="match status" value="1"/>
</dbReference>
<gene>
    <name evidence="9" type="ORF">D8Y23_04580</name>
</gene>
<dbReference type="GO" id="GO:0046872">
    <property type="term" value="F:metal ion binding"/>
    <property type="evidence" value="ECO:0007669"/>
    <property type="project" value="UniProtKB-UniRule"/>
</dbReference>
<dbReference type="Gene3D" id="3.90.105.10">
    <property type="entry name" value="Molybdopterin biosynthesis moea protein, domain 2"/>
    <property type="match status" value="1"/>
</dbReference>
<dbReference type="GO" id="GO:0005829">
    <property type="term" value="C:cytosol"/>
    <property type="evidence" value="ECO:0007669"/>
    <property type="project" value="TreeGrafter"/>
</dbReference>
<dbReference type="GO" id="GO:0061599">
    <property type="term" value="F:molybdopterin molybdotransferase activity"/>
    <property type="evidence" value="ECO:0007669"/>
    <property type="project" value="UniProtKB-UniRule"/>
</dbReference>
<dbReference type="Pfam" id="PF03453">
    <property type="entry name" value="MoeA_N"/>
    <property type="match status" value="1"/>
</dbReference>
<dbReference type="InterPro" id="IPR001453">
    <property type="entry name" value="MoaB/Mog_dom"/>
</dbReference>
<comment type="catalytic activity">
    <reaction evidence="6">
        <text>adenylyl-molybdopterin + molybdate = Mo-molybdopterin + AMP + H(+)</text>
        <dbReference type="Rhea" id="RHEA:35047"/>
        <dbReference type="ChEBI" id="CHEBI:15378"/>
        <dbReference type="ChEBI" id="CHEBI:36264"/>
        <dbReference type="ChEBI" id="CHEBI:62727"/>
        <dbReference type="ChEBI" id="CHEBI:71302"/>
        <dbReference type="ChEBI" id="CHEBI:456215"/>
        <dbReference type="EC" id="2.10.1.1"/>
    </reaction>
</comment>
<sequence>MPPSVIAVSAHLATILAAAVPLPPEEQTLEHARGRVLRHPVRAAVDVPGFDNSAMDGFAVRLDDVSAVPARLRVVADLPAGTSRNPALRPGEAARIMTGAPVPTDATVIVPFEDTRHGLEGSLSETEVLVAPRGPGAHIRRRGSDTRAGAVVVPAGVRLTAARIAAIAASGVPFVAVARAPRVAVISTGSELVAPGMPLDHGRIPESNSFLLAGLAEEAGAEVVLRASVGDDGDGPRAMVAEAERLGADVVVFSGGVSAGAYEVVKNSLGDLLSFVQVAMQPARPQGFGRTPAGTLVFGLPGNPVSAAVSFEAFVRPGLRALEGDSGDDRSVIRLPLAERWRVRVDRLQYVPVRIDRADPAAWLAVPPAPGTRGSTRGLGDADGYAVIPPGERDLEPGDLVDVRLA</sequence>
<dbReference type="CDD" id="cd00887">
    <property type="entry name" value="MoeA"/>
    <property type="match status" value="1"/>
</dbReference>
<dbReference type="OrthoDB" id="9804758at2"/>
<comment type="function">
    <text evidence="1 7">Catalyzes the insertion of molybdate into adenylated molybdopterin with the concomitant release of AMP.</text>
</comment>
<evidence type="ECO:0000256" key="6">
    <source>
        <dbReference type="ARBA" id="ARBA00047317"/>
    </source>
</evidence>
<dbReference type="PANTHER" id="PTHR10192">
    <property type="entry name" value="MOLYBDOPTERIN BIOSYNTHESIS PROTEIN"/>
    <property type="match status" value="1"/>
</dbReference>
<evidence type="ECO:0000313" key="9">
    <source>
        <dbReference type="EMBL" id="RWR21260.1"/>
    </source>
</evidence>
<dbReference type="PANTHER" id="PTHR10192:SF5">
    <property type="entry name" value="GEPHYRIN"/>
    <property type="match status" value="1"/>
</dbReference>
<evidence type="ECO:0000256" key="7">
    <source>
        <dbReference type="RuleBase" id="RU365090"/>
    </source>
</evidence>
<dbReference type="Gene3D" id="2.40.340.10">
    <property type="entry name" value="MoeA, C-terminal, domain IV"/>
    <property type="match status" value="1"/>
</dbReference>
<dbReference type="EMBL" id="RBZY01000011">
    <property type="protein sequence ID" value="RWR21260.1"/>
    <property type="molecule type" value="Genomic_DNA"/>
</dbReference>
<comment type="cofactor">
    <cofactor evidence="7">
        <name>Mg(2+)</name>
        <dbReference type="ChEBI" id="CHEBI:18420"/>
    </cofactor>
</comment>
<evidence type="ECO:0000313" key="10">
    <source>
        <dbReference type="Proteomes" id="UP000285970"/>
    </source>
</evidence>
<keyword evidence="7 9" id="KW-0808">Transferase</keyword>
<dbReference type="EC" id="2.10.1.1" evidence="7"/>
<keyword evidence="7" id="KW-0479">Metal-binding</keyword>
<comment type="similarity">
    <text evidence="3 7">Belongs to the MoeA family.</text>
</comment>
<reference evidence="9 10" key="1">
    <citation type="journal article" date="2018" name="Front. Microbiol.">
        <title>Novel Insights Into Bacterial Dimethylsulfoniopropionate Catabolism in the East China Sea.</title>
        <authorList>
            <person name="Liu J."/>
            <person name="Liu J."/>
            <person name="Zhang S.H."/>
            <person name="Liang J."/>
            <person name="Lin H."/>
            <person name="Song D."/>
            <person name="Yang G.P."/>
            <person name="Todd J.D."/>
            <person name="Zhang X.H."/>
        </authorList>
    </citation>
    <scope>NUCLEOTIDE SEQUENCE [LARGE SCALE GENOMIC DNA]</scope>
    <source>
        <strain evidence="9 10">ZYFD042</strain>
    </source>
</reference>
<dbReference type="InterPro" id="IPR005111">
    <property type="entry name" value="MoeA_C_domain_IV"/>
</dbReference>
<dbReference type="InterPro" id="IPR036135">
    <property type="entry name" value="MoeA_linker/N_sf"/>
</dbReference>
<dbReference type="InterPro" id="IPR038987">
    <property type="entry name" value="MoeA-like"/>
</dbReference>
<evidence type="ECO:0000256" key="1">
    <source>
        <dbReference type="ARBA" id="ARBA00002901"/>
    </source>
</evidence>
<evidence type="ECO:0000256" key="4">
    <source>
        <dbReference type="ARBA" id="ARBA00022505"/>
    </source>
</evidence>
<dbReference type="AlphaFoldDB" id="A0A443JL67"/>
<accession>A0A443JL67</accession>
<protein>
    <recommendedName>
        <fullName evidence="7">Molybdopterin molybdenumtransferase</fullName>
        <ecNumber evidence="7">2.10.1.1</ecNumber>
    </recommendedName>
</protein>
<dbReference type="RefSeq" id="WP_128216983.1">
    <property type="nucleotide sequence ID" value="NZ_RBZY01000011.1"/>
</dbReference>
<comment type="caution">
    <text evidence="9">The sequence shown here is derived from an EMBL/GenBank/DDBJ whole genome shotgun (WGS) entry which is preliminary data.</text>
</comment>
<keyword evidence="4 7" id="KW-0500">Molybdenum</keyword>
<dbReference type="SUPFAM" id="SSF63882">
    <property type="entry name" value="MoeA N-terminal region -like"/>
    <property type="match status" value="1"/>
</dbReference>
<dbReference type="SUPFAM" id="SSF63867">
    <property type="entry name" value="MoeA C-terminal domain-like"/>
    <property type="match status" value="1"/>
</dbReference>
<dbReference type="Proteomes" id="UP000285970">
    <property type="component" value="Unassembled WGS sequence"/>
</dbReference>
<dbReference type="GO" id="GO:0006777">
    <property type="term" value="P:Mo-molybdopterin cofactor biosynthetic process"/>
    <property type="evidence" value="ECO:0007669"/>
    <property type="project" value="UniProtKB-UniRule"/>
</dbReference>
<feature type="domain" description="MoaB/Mog" evidence="8">
    <location>
        <begin position="184"/>
        <end position="321"/>
    </location>
</feature>
<dbReference type="InterPro" id="IPR005110">
    <property type="entry name" value="MoeA_linker/N"/>
</dbReference>
<keyword evidence="5 7" id="KW-0501">Molybdenum cofactor biosynthesis</keyword>